<proteinExistence type="predicted"/>
<organism evidence="1 2">
    <name type="scientific">Metarhizobium album</name>
    <dbReference type="NCBI Taxonomy" id="2182425"/>
    <lineage>
        <taxon>Bacteria</taxon>
        <taxon>Pseudomonadati</taxon>
        <taxon>Pseudomonadota</taxon>
        <taxon>Alphaproteobacteria</taxon>
        <taxon>Hyphomicrobiales</taxon>
        <taxon>Rhizobiaceae</taxon>
        <taxon>Metarhizobium</taxon>
    </lineage>
</organism>
<sequence>MLFNLLSYRDKEIDSILQAAIETCNRLDIDLKSEDGHRVLQRATNIAAGGVMDADEIVARLCAS</sequence>
<reference evidence="1 2" key="1">
    <citation type="submission" date="2018-05" db="EMBL/GenBank/DDBJ databases">
        <title>The draft genome of strain NS-104.</title>
        <authorList>
            <person name="Hang P."/>
            <person name="Jiang J."/>
        </authorList>
    </citation>
    <scope>NUCLEOTIDE SEQUENCE [LARGE SCALE GENOMIC DNA]</scope>
    <source>
        <strain evidence="1 2">NS-104</strain>
    </source>
</reference>
<evidence type="ECO:0000313" key="1">
    <source>
        <dbReference type="EMBL" id="PWE53952.1"/>
    </source>
</evidence>
<evidence type="ECO:0000313" key="2">
    <source>
        <dbReference type="Proteomes" id="UP000245252"/>
    </source>
</evidence>
<dbReference type="EMBL" id="QFBC01000013">
    <property type="protein sequence ID" value="PWE53952.1"/>
    <property type="molecule type" value="Genomic_DNA"/>
</dbReference>
<dbReference type="RefSeq" id="WP_109460748.1">
    <property type="nucleotide sequence ID" value="NZ_QFBC01000013.1"/>
</dbReference>
<keyword evidence="2" id="KW-1185">Reference proteome</keyword>
<accession>A0A2U2DKX9</accession>
<dbReference type="AlphaFoldDB" id="A0A2U2DKX9"/>
<comment type="caution">
    <text evidence="1">The sequence shown here is derived from an EMBL/GenBank/DDBJ whole genome shotgun (WGS) entry which is preliminary data.</text>
</comment>
<name>A0A2U2DKX9_9HYPH</name>
<protein>
    <submittedName>
        <fullName evidence="1">Uncharacterized protein</fullName>
    </submittedName>
</protein>
<gene>
    <name evidence="1" type="ORF">DEM27_23880</name>
</gene>
<dbReference type="Proteomes" id="UP000245252">
    <property type="component" value="Unassembled WGS sequence"/>
</dbReference>